<reference evidence="2" key="1">
    <citation type="submission" date="2018-05" db="EMBL/GenBank/DDBJ databases">
        <title>Leptospira yasudae sp. nov. and Leptospira stimsonii sp. nov., two pathogenic species of the genus Leptospira isolated from environmental sources.</title>
        <authorList>
            <person name="Casanovas-Massana A."/>
            <person name="Hamond C."/>
            <person name="Santos L.A."/>
            <person name="Hacker K.P."/>
            <person name="Balassiano I."/>
            <person name="Medeiros M.A."/>
            <person name="Reis M.G."/>
            <person name="Ko A.I."/>
            <person name="Wunder E.A."/>
        </authorList>
    </citation>
    <scope>NUCLEOTIDE SEQUENCE [LARGE SCALE GENOMIC DNA]</scope>
    <source>
        <strain evidence="2">AMB6-RJ</strain>
    </source>
</reference>
<comment type="caution">
    <text evidence="1">The sequence shown here is derived from an EMBL/GenBank/DDBJ whole genome shotgun (WGS) entry which is preliminary data.</text>
</comment>
<organism evidence="1 2">
    <name type="scientific">Leptospira stimsonii</name>
    <dbReference type="NCBI Taxonomy" id="2202203"/>
    <lineage>
        <taxon>Bacteria</taxon>
        <taxon>Pseudomonadati</taxon>
        <taxon>Spirochaetota</taxon>
        <taxon>Spirochaetia</taxon>
        <taxon>Leptospirales</taxon>
        <taxon>Leptospiraceae</taxon>
        <taxon>Leptospira</taxon>
    </lineage>
</organism>
<name>A0A8B3CXK4_9LEPT</name>
<dbReference type="Proteomes" id="UP000266669">
    <property type="component" value="Unassembled WGS sequence"/>
</dbReference>
<evidence type="ECO:0000313" key="1">
    <source>
        <dbReference type="EMBL" id="RHX88033.1"/>
    </source>
</evidence>
<protein>
    <submittedName>
        <fullName evidence="1">Uncharacterized protein</fullName>
    </submittedName>
</protein>
<dbReference type="EMBL" id="QHCS01000001">
    <property type="protein sequence ID" value="RHX88033.1"/>
    <property type="molecule type" value="Genomic_DNA"/>
</dbReference>
<gene>
    <name evidence="1" type="ORF">DLM78_03465</name>
</gene>
<evidence type="ECO:0000313" key="2">
    <source>
        <dbReference type="Proteomes" id="UP000266669"/>
    </source>
</evidence>
<sequence>MFEIIVEVAQNRKPKLNIKSHYSNRKIIHFFLKLSPLGFRNSFLNAFIPQVEDEFEIDILQLRIKKRERL</sequence>
<dbReference type="AlphaFoldDB" id="A0A8B3CXK4"/>
<accession>A0A8B3CXK4</accession>
<proteinExistence type="predicted"/>